<dbReference type="HOGENOM" id="CLU_3137183_0_0_6"/>
<keyword evidence="2" id="KW-1185">Reference proteome</keyword>
<evidence type="ECO:0000313" key="1">
    <source>
        <dbReference type="EMBL" id="EHL28999.1"/>
    </source>
</evidence>
<organism evidence="1 2">
    <name type="scientific">Legionella drancourtii LLAP12</name>
    <dbReference type="NCBI Taxonomy" id="658187"/>
    <lineage>
        <taxon>Bacteria</taxon>
        <taxon>Pseudomonadati</taxon>
        <taxon>Pseudomonadota</taxon>
        <taxon>Gammaproteobacteria</taxon>
        <taxon>Legionellales</taxon>
        <taxon>Legionellaceae</taxon>
        <taxon>Legionella</taxon>
    </lineage>
</organism>
<proteinExistence type="predicted"/>
<dbReference type="AlphaFoldDB" id="G9EUJ9"/>
<dbReference type="InParanoid" id="G9EUJ9"/>
<evidence type="ECO:0000313" key="2">
    <source>
        <dbReference type="Proteomes" id="UP000002770"/>
    </source>
</evidence>
<gene>
    <name evidence="1" type="ORF">LDG_8994</name>
</gene>
<name>G9EUJ9_9GAMM</name>
<reference evidence="1 2" key="1">
    <citation type="journal article" date="2011" name="BMC Genomics">
        <title>Insight into cross-talk between intra-amoebal pathogens.</title>
        <authorList>
            <person name="Gimenez G."/>
            <person name="Bertelli C."/>
            <person name="Moliner C."/>
            <person name="Robert C."/>
            <person name="Raoult D."/>
            <person name="Fournier P.E."/>
            <person name="Greub G."/>
        </authorList>
    </citation>
    <scope>NUCLEOTIDE SEQUENCE [LARGE SCALE GENOMIC DNA]</scope>
    <source>
        <strain evidence="1 2">LLAP12</strain>
    </source>
</reference>
<sequence length="49" mass="5629">MSVYAVPAAISLWVKSQKRCIYVIAADVEKRVVQFMAPMLFLIMLNYYG</sequence>
<dbReference type="STRING" id="658187.LDG_8994"/>
<accession>G9EUJ9</accession>
<dbReference type="EMBL" id="JH413850">
    <property type="protein sequence ID" value="EHL28999.1"/>
    <property type="molecule type" value="Genomic_DNA"/>
</dbReference>
<dbReference type="Proteomes" id="UP000002770">
    <property type="component" value="Unassembled WGS sequence"/>
</dbReference>
<protein>
    <submittedName>
        <fullName evidence="1">Uncharacterized protein</fullName>
    </submittedName>
</protein>